<evidence type="ECO:0000256" key="2">
    <source>
        <dbReference type="ARBA" id="ARBA00022643"/>
    </source>
</evidence>
<protein>
    <recommendedName>
        <fullName evidence="6">FMN dependent NADH:quinone oxidoreductase</fullName>
        <ecNumber evidence="6">1.6.5.-</ecNumber>
    </recommendedName>
    <alternativeName>
        <fullName evidence="6">Azo-dye reductase</fullName>
    </alternativeName>
    <alternativeName>
        <fullName evidence="6">FMN-dependent NADH-azo compound oxidoreductase</fullName>
    </alternativeName>
    <alternativeName>
        <fullName evidence="6">FMN-dependent NADH-azoreductase</fullName>
        <ecNumber evidence="6">1.7.1.17</ecNumber>
    </alternativeName>
</protein>
<dbReference type="GO" id="GO:0010181">
    <property type="term" value="F:FMN binding"/>
    <property type="evidence" value="ECO:0007669"/>
    <property type="project" value="UniProtKB-UniRule"/>
</dbReference>
<comment type="cofactor">
    <cofactor evidence="6">
        <name>FMN</name>
        <dbReference type="ChEBI" id="CHEBI:58210"/>
    </cofactor>
    <text evidence="6">Binds 1 FMN per subunit.</text>
</comment>
<comment type="function">
    <text evidence="6">Also exhibits azoreductase activity. Catalyzes the reductive cleavage of the azo bond in aromatic azo compounds to the corresponding amines.</text>
</comment>
<dbReference type="HAMAP" id="MF_01216">
    <property type="entry name" value="Azoreductase_type1"/>
    <property type="match status" value="1"/>
</dbReference>
<comment type="catalytic activity">
    <reaction evidence="6">
        <text>2 a quinone + NADH + H(+) = 2 a 1,4-benzosemiquinone + NAD(+)</text>
        <dbReference type="Rhea" id="RHEA:65952"/>
        <dbReference type="ChEBI" id="CHEBI:15378"/>
        <dbReference type="ChEBI" id="CHEBI:57540"/>
        <dbReference type="ChEBI" id="CHEBI:57945"/>
        <dbReference type="ChEBI" id="CHEBI:132124"/>
        <dbReference type="ChEBI" id="CHEBI:134225"/>
    </reaction>
</comment>
<dbReference type="InterPro" id="IPR003680">
    <property type="entry name" value="Flavodoxin_fold"/>
</dbReference>
<dbReference type="SUPFAM" id="SSF52218">
    <property type="entry name" value="Flavoproteins"/>
    <property type="match status" value="1"/>
</dbReference>
<organism evidence="8 9">
    <name type="scientific">Cohaesibacter gelatinilyticus</name>
    <dbReference type="NCBI Taxonomy" id="372072"/>
    <lineage>
        <taxon>Bacteria</taxon>
        <taxon>Pseudomonadati</taxon>
        <taxon>Pseudomonadota</taxon>
        <taxon>Alphaproteobacteria</taxon>
        <taxon>Hyphomicrobiales</taxon>
        <taxon>Cohaesibacteraceae</taxon>
    </lineage>
</organism>
<evidence type="ECO:0000313" key="9">
    <source>
        <dbReference type="Proteomes" id="UP000219439"/>
    </source>
</evidence>
<dbReference type="EC" id="1.7.1.17" evidence="6"/>
<sequence length="183" mass="20511">MKILEIQASARSEGSITRALTQKMIAQLTTAHKTEVLTRNLAEGIPFVTNDWINNDDLARKTSNTLIDELEWADSLVIGLPIYNFGMPASFKAWFDQIAMAGRTFQYKDGWPVGKLKDRPTWVIIASDGVPVGSEYDFATPWLQTAFKMVGINDIRFINADGHLLDDQCIKQAETFISNLQIS</sequence>
<keyword evidence="9" id="KW-1185">Reference proteome</keyword>
<comment type="similarity">
    <text evidence="6">Belongs to the azoreductase type 1 family.</text>
</comment>
<keyword evidence="2 6" id="KW-0288">FMN</keyword>
<feature type="binding site" evidence="6">
    <location>
        <position position="9"/>
    </location>
    <ligand>
        <name>FMN</name>
        <dbReference type="ChEBI" id="CHEBI:58210"/>
    </ligand>
</feature>
<dbReference type="Gene3D" id="3.40.50.360">
    <property type="match status" value="1"/>
</dbReference>
<evidence type="ECO:0000259" key="7">
    <source>
        <dbReference type="Pfam" id="PF02525"/>
    </source>
</evidence>
<evidence type="ECO:0000256" key="3">
    <source>
        <dbReference type="ARBA" id="ARBA00023002"/>
    </source>
</evidence>
<dbReference type="PANTHER" id="PTHR43741">
    <property type="entry name" value="FMN-DEPENDENT NADH-AZOREDUCTASE 1"/>
    <property type="match status" value="1"/>
</dbReference>
<dbReference type="RefSeq" id="WP_170956094.1">
    <property type="nucleotide sequence ID" value="NZ_OBEL01000002.1"/>
</dbReference>
<dbReference type="GO" id="GO:0009055">
    <property type="term" value="F:electron transfer activity"/>
    <property type="evidence" value="ECO:0007669"/>
    <property type="project" value="UniProtKB-UniRule"/>
</dbReference>
<dbReference type="PANTHER" id="PTHR43741:SF4">
    <property type="entry name" value="FMN-DEPENDENT NADH:QUINONE OXIDOREDUCTASE"/>
    <property type="match status" value="1"/>
</dbReference>
<dbReference type="Pfam" id="PF02525">
    <property type="entry name" value="Flavodoxin_2"/>
    <property type="match status" value="1"/>
</dbReference>
<gene>
    <name evidence="6" type="primary">azoR</name>
    <name evidence="8" type="ORF">SAMN06265368_2685</name>
</gene>
<evidence type="ECO:0000256" key="4">
    <source>
        <dbReference type="ARBA" id="ARBA00023027"/>
    </source>
</evidence>
<comment type="catalytic activity">
    <reaction evidence="5">
        <text>N,N-dimethyl-1,4-phenylenediamine + anthranilate + 2 NAD(+) = 2-(4-dimethylaminophenyl)diazenylbenzoate + 2 NADH + 2 H(+)</text>
        <dbReference type="Rhea" id="RHEA:55872"/>
        <dbReference type="ChEBI" id="CHEBI:15378"/>
        <dbReference type="ChEBI" id="CHEBI:15783"/>
        <dbReference type="ChEBI" id="CHEBI:16567"/>
        <dbReference type="ChEBI" id="CHEBI:57540"/>
        <dbReference type="ChEBI" id="CHEBI:57945"/>
        <dbReference type="ChEBI" id="CHEBI:71579"/>
        <dbReference type="EC" id="1.7.1.17"/>
    </reaction>
    <physiologicalReaction direction="right-to-left" evidence="5">
        <dbReference type="Rhea" id="RHEA:55874"/>
    </physiologicalReaction>
</comment>
<keyword evidence="1 6" id="KW-0285">Flavoprotein</keyword>
<evidence type="ECO:0000256" key="1">
    <source>
        <dbReference type="ARBA" id="ARBA00022630"/>
    </source>
</evidence>
<dbReference type="EMBL" id="OBEL01000002">
    <property type="protein sequence ID" value="SNZ19595.1"/>
    <property type="molecule type" value="Genomic_DNA"/>
</dbReference>
<reference evidence="8 9" key="1">
    <citation type="submission" date="2017-09" db="EMBL/GenBank/DDBJ databases">
        <authorList>
            <person name="Ehlers B."/>
            <person name="Leendertz F.H."/>
        </authorList>
    </citation>
    <scope>NUCLEOTIDE SEQUENCE [LARGE SCALE GENOMIC DNA]</scope>
    <source>
        <strain evidence="8 9">DSM 18289</strain>
    </source>
</reference>
<name>A0A285PCV9_9HYPH</name>
<dbReference type="EC" id="1.6.5.-" evidence="6"/>
<dbReference type="AlphaFoldDB" id="A0A285PCV9"/>
<dbReference type="GO" id="GO:0016652">
    <property type="term" value="F:oxidoreductase activity, acting on NAD(P)H as acceptor"/>
    <property type="evidence" value="ECO:0007669"/>
    <property type="project" value="UniProtKB-UniRule"/>
</dbReference>
<keyword evidence="3 6" id="KW-0560">Oxidoreductase</keyword>
<proteinExistence type="inferred from homology"/>
<keyword evidence="4 6" id="KW-0520">NAD</keyword>
<dbReference type="GO" id="GO:0016655">
    <property type="term" value="F:oxidoreductase activity, acting on NAD(P)H, quinone or similar compound as acceptor"/>
    <property type="evidence" value="ECO:0007669"/>
    <property type="project" value="InterPro"/>
</dbReference>
<evidence type="ECO:0000256" key="6">
    <source>
        <dbReference type="HAMAP-Rule" id="MF_01216"/>
    </source>
</evidence>
<dbReference type="InterPro" id="IPR023048">
    <property type="entry name" value="NADH:quinone_OxRdtase_FMN_depd"/>
</dbReference>
<feature type="domain" description="Flavodoxin-like fold" evidence="7">
    <location>
        <begin position="1"/>
        <end position="164"/>
    </location>
</feature>
<evidence type="ECO:0000313" key="8">
    <source>
        <dbReference type="EMBL" id="SNZ19595.1"/>
    </source>
</evidence>
<comment type="subunit">
    <text evidence="6">Homodimer.</text>
</comment>
<accession>A0A285PCV9</accession>
<comment type="function">
    <text evidence="6">Quinone reductase that provides resistance to thiol-specific stress caused by electrophilic quinones.</text>
</comment>
<dbReference type="InterPro" id="IPR050104">
    <property type="entry name" value="FMN-dep_NADH:Q_OxRdtase_AzoR1"/>
</dbReference>
<comment type="caution">
    <text evidence="6">Lacks conserved residue(s) required for the propagation of feature annotation.</text>
</comment>
<dbReference type="Proteomes" id="UP000219439">
    <property type="component" value="Unassembled WGS sequence"/>
</dbReference>
<dbReference type="InterPro" id="IPR029039">
    <property type="entry name" value="Flavoprotein-like_sf"/>
</dbReference>
<evidence type="ECO:0000256" key="5">
    <source>
        <dbReference type="ARBA" id="ARBA00048542"/>
    </source>
</evidence>